<feature type="domain" description="Methyltransferase type 11" evidence="1">
    <location>
        <begin position="32"/>
        <end position="139"/>
    </location>
</feature>
<gene>
    <name evidence="3" type="primary">LOC102804287</name>
</gene>
<evidence type="ECO:0000313" key="3">
    <source>
        <dbReference type="RefSeq" id="XP_006818016.1"/>
    </source>
</evidence>
<dbReference type="GeneID" id="102804287"/>
<dbReference type="InterPro" id="IPR029063">
    <property type="entry name" value="SAM-dependent_MTases_sf"/>
</dbReference>
<proteinExistence type="predicted"/>
<dbReference type="Pfam" id="PF08241">
    <property type="entry name" value="Methyltransf_11"/>
    <property type="match status" value="1"/>
</dbReference>
<reference evidence="3" key="1">
    <citation type="submission" date="2025-08" db="UniProtKB">
        <authorList>
            <consortium name="RefSeq"/>
        </authorList>
    </citation>
    <scope>IDENTIFICATION</scope>
    <source>
        <tissue evidence="3">Testes</tissue>
    </source>
</reference>
<accession>A0ABM0MDC5</accession>
<name>A0ABM0MDC5_SACKO</name>
<keyword evidence="2" id="KW-1185">Reference proteome</keyword>
<dbReference type="InterPro" id="IPR013216">
    <property type="entry name" value="Methyltransf_11"/>
</dbReference>
<dbReference type="SUPFAM" id="SSF53335">
    <property type="entry name" value="S-adenosyl-L-methionine-dependent methyltransferases"/>
    <property type="match status" value="1"/>
</dbReference>
<dbReference type="Gene3D" id="3.40.50.150">
    <property type="entry name" value="Vaccinia Virus protein VP39"/>
    <property type="match status" value="1"/>
</dbReference>
<organism evidence="2 3">
    <name type="scientific">Saccoglossus kowalevskii</name>
    <name type="common">Acorn worm</name>
    <dbReference type="NCBI Taxonomy" id="10224"/>
    <lineage>
        <taxon>Eukaryota</taxon>
        <taxon>Metazoa</taxon>
        <taxon>Hemichordata</taxon>
        <taxon>Enteropneusta</taxon>
        <taxon>Harrimaniidae</taxon>
        <taxon>Saccoglossus</taxon>
    </lineage>
</organism>
<dbReference type="RefSeq" id="XP_006818016.1">
    <property type="nucleotide sequence ID" value="XM_006817953.1"/>
</dbReference>
<dbReference type="Proteomes" id="UP000694865">
    <property type="component" value="Unplaced"/>
</dbReference>
<sequence>MMETVDVDQRKNDVMTIVKKLKLDGTKALHVLTVGCGNGQNEAPFIDNLLTNYPNITYTAVEPVADELTKFKQLVKNKGDQWHNVTFDFRAITIEEYMEMNERKEFGMIIAAHSAYHFKDVECTILDLYNCLIKGGILFTRMDDGGWEKLSVKVGTYYTDPCHNFIGTHAIEDIINHRIPNVRYGSIRRELWLDVTECLDEESQVGSYIIDFLTQIHNFRGIAKPEIKKQILDYMRDECCKKEENKILFSIDENDLFIFRD</sequence>
<evidence type="ECO:0000313" key="2">
    <source>
        <dbReference type="Proteomes" id="UP000694865"/>
    </source>
</evidence>
<protein>
    <submittedName>
        <fullName evidence="3">Histamine N-methyltransferase-like</fullName>
    </submittedName>
</protein>
<evidence type="ECO:0000259" key="1">
    <source>
        <dbReference type="Pfam" id="PF08241"/>
    </source>
</evidence>